<evidence type="ECO:0000256" key="7">
    <source>
        <dbReference type="ARBA" id="ARBA00022989"/>
    </source>
</evidence>
<keyword evidence="8" id="KW-0915">Sodium</keyword>
<feature type="transmembrane region" description="Helical" evidence="12">
    <location>
        <begin position="385"/>
        <end position="406"/>
    </location>
</feature>
<keyword evidence="5" id="KW-1003">Cell membrane</keyword>
<dbReference type="Gene3D" id="6.10.140.1330">
    <property type="match status" value="1"/>
</dbReference>
<evidence type="ECO:0000256" key="5">
    <source>
        <dbReference type="ARBA" id="ARBA00022475"/>
    </source>
</evidence>
<keyword evidence="4" id="KW-0050">Antiport</keyword>
<keyword evidence="7 12" id="KW-1133">Transmembrane helix</keyword>
<dbReference type="EMBL" id="JALBUU010000068">
    <property type="protein sequence ID" value="MCI0755794.1"/>
    <property type="molecule type" value="Genomic_DNA"/>
</dbReference>
<evidence type="ECO:0000256" key="9">
    <source>
        <dbReference type="ARBA" id="ARBA00023065"/>
    </source>
</evidence>
<evidence type="ECO:0000256" key="10">
    <source>
        <dbReference type="ARBA" id="ARBA00023136"/>
    </source>
</evidence>
<feature type="transmembrane region" description="Helical" evidence="12">
    <location>
        <begin position="6"/>
        <end position="22"/>
    </location>
</feature>
<keyword evidence="9" id="KW-0406">Ion transport</keyword>
<comment type="similarity">
    <text evidence="2">Belongs to the monovalent cation:proton antiporter 1 (CPA1) transporter (TC 2.A.36) family.</text>
</comment>
<keyword evidence="15" id="KW-1185">Reference proteome</keyword>
<gene>
    <name evidence="14" type="ORF">MON41_19190</name>
</gene>
<evidence type="ECO:0000313" key="14">
    <source>
        <dbReference type="EMBL" id="MCI0755794.1"/>
    </source>
</evidence>
<comment type="subcellular location">
    <subcellularLocation>
        <location evidence="1">Cell membrane</location>
        <topology evidence="1">Multi-pass membrane protein</topology>
    </subcellularLocation>
</comment>
<proteinExistence type="inferred from homology"/>
<keyword evidence="10 12" id="KW-0472">Membrane</keyword>
<evidence type="ECO:0000256" key="1">
    <source>
        <dbReference type="ARBA" id="ARBA00004651"/>
    </source>
</evidence>
<organism evidence="14 15">
    <name type="scientific">Teichococcus vastitatis</name>
    <dbReference type="NCBI Taxonomy" id="2307076"/>
    <lineage>
        <taxon>Bacteria</taxon>
        <taxon>Pseudomonadati</taxon>
        <taxon>Pseudomonadota</taxon>
        <taxon>Alphaproteobacteria</taxon>
        <taxon>Acetobacterales</taxon>
        <taxon>Roseomonadaceae</taxon>
        <taxon>Roseomonas</taxon>
    </lineage>
</organism>
<feature type="transmembrane region" description="Helical" evidence="12">
    <location>
        <begin position="73"/>
        <end position="92"/>
    </location>
</feature>
<reference evidence="14 15" key="1">
    <citation type="submission" date="2022-03" db="EMBL/GenBank/DDBJ databases">
        <title>Complete genome analysis of Roseomonas KG 17.1 : a prolific producer of plant growth promoters.</title>
        <authorList>
            <person name="Saadouli I."/>
            <person name="Najjari A."/>
            <person name="Mosbah A."/>
            <person name="Ouzari H.I."/>
        </authorList>
    </citation>
    <scope>NUCLEOTIDE SEQUENCE [LARGE SCALE GENOMIC DNA]</scope>
    <source>
        <strain evidence="14 15">KG17-1</strain>
    </source>
</reference>
<evidence type="ECO:0000256" key="11">
    <source>
        <dbReference type="ARBA" id="ARBA00023201"/>
    </source>
</evidence>
<dbReference type="Proteomes" id="UP001201985">
    <property type="component" value="Unassembled WGS sequence"/>
</dbReference>
<feature type="transmembrane region" description="Helical" evidence="12">
    <location>
        <begin position="34"/>
        <end position="53"/>
    </location>
</feature>
<evidence type="ECO:0000259" key="13">
    <source>
        <dbReference type="Pfam" id="PF00999"/>
    </source>
</evidence>
<dbReference type="InterPro" id="IPR006153">
    <property type="entry name" value="Cation/H_exchanger_TM"/>
</dbReference>
<feature type="transmembrane region" description="Helical" evidence="12">
    <location>
        <begin position="360"/>
        <end position="379"/>
    </location>
</feature>
<feature type="transmembrane region" description="Helical" evidence="12">
    <location>
        <begin position="174"/>
        <end position="195"/>
    </location>
</feature>
<evidence type="ECO:0000256" key="2">
    <source>
        <dbReference type="ARBA" id="ARBA00007367"/>
    </source>
</evidence>
<accession>A0ABS9W918</accession>
<feature type="transmembrane region" description="Helical" evidence="12">
    <location>
        <begin position="288"/>
        <end position="308"/>
    </location>
</feature>
<feature type="transmembrane region" description="Helical" evidence="12">
    <location>
        <begin position="260"/>
        <end position="276"/>
    </location>
</feature>
<protein>
    <submittedName>
        <fullName evidence="14">Sodium:proton antiporter</fullName>
    </submittedName>
</protein>
<dbReference type="Pfam" id="PF00999">
    <property type="entry name" value="Na_H_Exchanger"/>
    <property type="match status" value="1"/>
</dbReference>
<feature type="transmembrane region" description="Helical" evidence="12">
    <location>
        <begin position="207"/>
        <end position="227"/>
    </location>
</feature>
<evidence type="ECO:0000256" key="6">
    <source>
        <dbReference type="ARBA" id="ARBA00022692"/>
    </source>
</evidence>
<dbReference type="RefSeq" id="WP_241793638.1">
    <property type="nucleotide sequence ID" value="NZ_JALBUU010000068.1"/>
</dbReference>
<dbReference type="InterPro" id="IPR018422">
    <property type="entry name" value="Cation/H_exchanger_CPA1"/>
</dbReference>
<evidence type="ECO:0000256" key="8">
    <source>
        <dbReference type="ARBA" id="ARBA00023053"/>
    </source>
</evidence>
<keyword evidence="11" id="KW-0739">Sodium transport</keyword>
<dbReference type="PANTHER" id="PTHR10110:SF195">
    <property type="entry name" value="NA(+)_H(+) ANTIPORTER NHAS2"/>
    <property type="match status" value="1"/>
</dbReference>
<sequence>MLSPFELISVLLVLTAGFAWTNHRLIGLPDSVGLLIMGLAASVLLLLAERVFPQVQLYEQVGVILQQVDFQRTVLEGMLAFLLFAGALHVDLSVLRERAWAVGSMATIGVLLSTLIVGLSFWCAASLAGINLPLSWAFVFGALISPTDPVAVLGTLKAVRVPKSLELDMTGESLFNDGVGVVIFTIALAIAAGAGHGATGFSGAAELFAIEAIGGALLGFAAGYIAYRAMKQIDNFSVEVLISLGLVMGTYALAARLGTSGPIAMVVAGLLIGNRGPRDALSDLTQRYLFGFWTLVDEILNAILFLLIGLEVLVLRPDVLFAWLPASAILLVLLARLAAVALPVWILSRWTVFVPGTIPVLTWGGLRGGISVALALSIPEVEEKAIILAATYLVVVFTLIVQGLSLRRLVQRTVR</sequence>
<feature type="transmembrane region" description="Helical" evidence="12">
    <location>
        <begin position="99"/>
        <end position="122"/>
    </location>
</feature>
<feature type="domain" description="Cation/H+ exchanger transmembrane" evidence="13">
    <location>
        <begin position="14"/>
        <end position="411"/>
    </location>
</feature>
<dbReference type="PANTHER" id="PTHR10110">
    <property type="entry name" value="SODIUM/HYDROGEN EXCHANGER"/>
    <property type="match status" value="1"/>
</dbReference>
<evidence type="ECO:0000256" key="12">
    <source>
        <dbReference type="SAM" id="Phobius"/>
    </source>
</evidence>
<evidence type="ECO:0000256" key="4">
    <source>
        <dbReference type="ARBA" id="ARBA00022449"/>
    </source>
</evidence>
<evidence type="ECO:0000313" key="15">
    <source>
        <dbReference type="Proteomes" id="UP001201985"/>
    </source>
</evidence>
<name>A0ABS9W918_9PROT</name>
<keyword evidence="6 12" id="KW-0812">Transmembrane</keyword>
<keyword evidence="3" id="KW-0813">Transport</keyword>
<feature type="transmembrane region" description="Helical" evidence="12">
    <location>
        <begin position="320"/>
        <end position="348"/>
    </location>
</feature>
<comment type="caution">
    <text evidence="14">The sequence shown here is derived from an EMBL/GenBank/DDBJ whole genome shotgun (WGS) entry which is preliminary data.</text>
</comment>
<evidence type="ECO:0000256" key="3">
    <source>
        <dbReference type="ARBA" id="ARBA00022448"/>
    </source>
</evidence>